<accession>A0A0G3H050</accession>
<dbReference type="KEGG" id="cmv:CMUST_12415"/>
<reference evidence="4" key="2">
    <citation type="submission" date="2015-05" db="EMBL/GenBank/DDBJ databases">
        <title>Complete genome sequence of Corynebacterium mustelae DSM 45274, isolated from various tissues of a male ferret with lethal sepsis.</title>
        <authorList>
            <person name="Ruckert C."/>
            <person name="Albersmeier A."/>
            <person name="Winkler A."/>
            <person name="Tauch A."/>
        </authorList>
    </citation>
    <scope>NUCLEOTIDE SEQUENCE [LARGE SCALE GENOMIC DNA]</scope>
    <source>
        <strain evidence="4">DSM 45274</strain>
    </source>
</reference>
<keyword evidence="4" id="KW-1185">Reference proteome</keyword>
<evidence type="ECO:0000256" key="2">
    <source>
        <dbReference type="SAM" id="MobiDB-lite"/>
    </source>
</evidence>
<keyword evidence="1" id="KW-0051">Antiviral defense</keyword>
<dbReference type="InterPro" id="IPR010147">
    <property type="entry name" value="CRISPR-assoc_prot_CasD"/>
</dbReference>
<dbReference type="CDD" id="cd09756">
    <property type="entry name" value="Cas5_I-E"/>
    <property type="match status" value="1"/>
</dbReference>
<name>A0A0G3H050_9CORY</name>
<dbReference type="Pfam" id="PF09704">
    <property type="entry name" value="Cas_Cas5d"/>
    <property type="match status" value="1"/>
</dbReference>
<feature type="region of interest" description="Disordered" evidence="2">
    <location>
        <begin position="213"/>
        <end position="233"/>
    </location>
</feature>
<dbReference type="InterPro" id="IPR013422">
    <property type="entry name" value="CRISPR-assoc_prot_Cas5_N"/>
</dbReference>
<evidence type="ECO:0000256" key="1">
    <source>
        <dbReference type="ARBA" id="ARBA00023118"/>
    </source>
</evidence>
<dbReference type="AlphaFoldDB" id="A0A0G3H050"/>
<dbReference type="EMBL" id="CP011542">
    <property type="protein sequence ID" value="AKK06789.1"/>
    <property type="molecule type" value="Genomic_DNA"/>
</dbReference>
<protein>
    <submittedName>
        <fullName evidence="3">CRISPR-associated protein Cas5</fullName>
    </submittedName>
</protein>
<dbReference type="GO" id="GO:0003723">
    <property type="term" value="F:RNA binding"/>
    <property type="evidence" value="ECO:0007669"/>
    <property type="project" value="InterPro"/>
</dbReference>
<dbReference type="STRING" id="571915.CMUST_12415"/>
<sequence length="233" mass="26199">MSTLLLQLSGPLQAWGDSSRFAYRTTRREPTKSGVIGLLAAAQGRERTADLADLVGLRFGVRIDQVGRVIQDFQTEIDWRTGKSKPLTHRQYLADAKFVAALEGPSTVLDGIVESIKSPVFPLFLGRRSCPPSSPVFLSLQDGDLETELQSWPWIASDWYKRKQPKTIQLAISRDCKTGENPDEMIRDLPVCFEQRNRRHELRPVIHSFTQPFTNPLGNEDDPHNPYSLLGGV</sequence>
<dbReference type="Proteomes" id="UP000035199">
    <property type="component" value="Chromosome"/>
</dbReference>
<dbReference type="GO" id="GO:0051607">
    <property type="term" value="P:defense response to virus"/>
    <property type="evidence" value="ECO:0007669"/>
    <property type="project" value="UniProtKB-KW"/>
</dbReference>
<dbReference type="RefSeq" id="WP_047262752.1">
    <property type="nucleotide sequence ID" value="NZ_CP011542.1"/>
</dbReference>
<dbReference type="NCBIfam" id="TIGR01868">
    <property type="entry name" value="casD_Cas5e"/>
    <property type="match status" value="1"/>
</dbReference>
<reference evidence="3 4" key="1">
    <citation type="journal article" date="2015" name="Genome Announc.">
        <title>Complete Genome Sequence of the Type Strain Corynebacterium mustelae DSM 45274, Isolated from Various Tissues of a Male Ferret with Lethal Sepsis.</title>
        <authorList>
            <person name="Ruckert C."/>
            <person name="Eimer J."/>
            <person name="Winkler A."/>
            <person name="Tauch A."/>
        </authorList>
    </citation>
    <scope>NUCLEOTIDE SEQUENCE [LARGE SCALE GENOMIC DNA]</scope>
    <source>
        <strain evidence="3 4">DSM 45274</strain>
    </source>
</reference>
<dbReference type="OrthoDB" id="3189549at2"/>
<evidence type="ECO:0000313" key="4">
    <source>
        <dbReference type="Proteomes" id="UP000035199"/>
    </source>
</evidence>
<dbReference type="PATRIC" id="fig|571915.4.peg.2650"/>
<proteinExistence type="predicted"/>
<dbReference type="NCBIfam" id="TIGR02593">
    <property type="entry name" value="CRISPR_cas5"/>
    <property type="match status" value="1"/>
</dbReference>
<dbReference type="GO" id="GO:0043571">
    <property type="term" value="P:maintenance of CRISPR repeat elements"/>
    <property type="evidence" value="ECO:0007669"/>
    <property type="project" value="InterPro"/>
</dbReference>
<dbReference type="Gene3D" id="3.30.70.2660">
    <property type="match status" value="1"/>
</dbReference>
<organism evidence="3 4">
    <name type="scientific">Corynebacterium mustelae</name>
    <dbReference type="NCBI Taxonomy" id="571915"/>
    <lineage>
        <taxon>Bacteria</taxon>
        <taxon>Bacillati</taxon>
        <taxon>Actinomycetota</taxon>
        <taxon>Actinomycetes</taxon>
        <taxon>Mycobacteriales</taxon>
        <taxon>Corynebacteriaceae</taxon>
        <taxon>Corynebacterium</taxon>
    </lineage>
</organism>
<gene>
    <name evidence="3" type="ORF">CMUST_12415</name>
</gene>
<dbReference type="InterPro" id="IPR021124">
    <property type="entry name" value="CRISPR-assoc_prot_Cas5"/>
</dbReference>
<evidence type="ECO:0000313" key="3">
    <source>
        <dbReference type="EMBL" id="AKK06789.1"/>
    </source>
</evidence>